<dbReference type="Proteomes" id="UP000824151">
    <property type="component" value="Unassembled WGS sequence"/>
</dbReference>
<dbReference type="Gene3D" id="3.30.390.10">
    <property type="entry name" value="Enolase-like, N-terminal domain"/>
    <property type="match status" value="1"/>
</dbReference>
<sequence length="61" mass="6883">PHSPATNEVFEQSLSFTDGYLHPGENPGLGVEFNTEAAQKYPYQQAYLPYNRLADGTIHDW</sequence>
<evidence type="ECO:0000313" key="1">
    <source>
        <dbReference type="EMBL" id="HIX00103.1"/>
    </source>
</evidence>
<gene>
    <name evidence="1" type="ORF">H9871_08145</name>
</gene>
<evidence type="ECO:0000313" key="2">
    <source>
        <dbReference type="Proteomes" id="UP000824151"/>
    </source>
</evidence>
<accession>A0A9D1UTH0</accession>
<reference evidence="1" key="1">
    <citation type="journal article" date="2021" name="PeerJ">
        <title>Extensive microbial diversity within the chicken gut microbiome revealed by metagenomics and culture.</title>
        <authorList>
            <person name="Gilroy R."/>
            <person name="Ravi A."/>
            <person name="Getino M."/>
            <person name="Pursley I."/>
            <person name="Horton D.L."/>
            <person name="Alikhan N.F."/>
            <person name="Baker D."/>
            <person name="Gharbi K."/>
            <person name="Hall N."/>
            <person name="Watson M."/>
            <person name="Adriaenssens E.M."/>
            <person name="Foster-Nyarko E."/>
            <person name="Jarju S."/>
            <person name="Secka A."/>
            <person name="Antonio M."/>
            <person name="Oren A."/>
            <person name="Chaudhuri R.R."/>
            <person name="La Ragione R."/>
            <person name="Hildebrand F."/>
            <person name="Pallen M.J."/>
        </authorList>
    </citation>
    <scope>NUCLEOTIDE SEQUENCE</scope>
    <source>
        <strain evidence="1">ChiHejej3B27-3195</strain>
    </source>
</reference>
<feature type="non-terminal residue" evidence="1">
    <location>
        <position position="1"/>
    </location>
</feature>
<protein>
    <submittedName>
        <fullName evidence="1">Bifunctional D-altronate/D-mannonate dehydratase</fullName>
    </submittedName>
</protein>
<dbReference type="InterPro" id="IPR036849">
    <property type="entry name" value="Enolase-like_C_sf"/>
</dbReference>
<dbReference type="EMBL" id="DXGD01000301">
    <property type="protein sequence ID" value="HIX00103.1"/>
    <property type="molecule type" value="Genomic_DNA"/>
</dbReference>
<dbReference type="SUPFAM" id="SSF51604">
    <property type="entry name" value="Enolase C-terminal domain-like"/>
    <property type="match status" value="1"/>
</dbReference>
<dbReference type="InterPro" id="IPR029017">
    <property type="entry name" value="Enolase-like_N"/>
</dbReference>
<dbReference type="AlphaFoldDB" id="A0A9D1UTH0"/>
<proteinExistence type="predicted"/>
<dbReference type="Gene3D" id="3.20.20.120">
    <property type="entry name" value="Enolase-like C-terminal domain"/>
    <property type="match status" value="1"/>
</dbReference>
<organism evidence="1 2">
    <name type="scientific">Candidatus Nesterenkonia stercoripullorum</name>
    <dbReference type="NCBI Taxonomy" id="2838701"/>
    <lineage>
        <taxon>Bacteria</taxon>
        <taxon>Bacillati</taxon>
        <taxon>Actinomycetota</taxon>
        <taxon>Actinomycetes</taxon>
        <taxon>Micrococcales</taxon>
        <taxon>Micrococcaceae</taxon>
        <taxon>Nesterenkonia</taxon>
    </lineage>
</organism>
<reference evidence="1" key="2">
    <citation type="submission" date="2021-04" db="EMBL/GenBank/DDBJ databases">
        <authorList>
            <person name="Gilroy R."/>
        </authorList>
    </citation>
    <scope>NUCLEOTIDE SEQUENCE</scope>
    <source>
        <strain evidence="1">ChiHejej3B27-3195</strain>
    </source>
</reference>
<comment type="caution">
    <text evidence="1">The sequence shown here is derived from an EMBL/GenBank/DDBJ whole genome shotgun (WGS) entry which is preliminary data.</text>
</comment>
<name>A0A9D1UTH0_9MICC</name>